<evidence type="ECO:0000313" key="2">
    <source>
        <dbReference type="EMBL" id="KJH50046.1"/>
    </source>
</evidence>
<accession>A0A0D8Y638</accession>
<gene>
    <name evidence="2" type="ORF">DICVIV_03847</name>
</gene>
<keyword evidence="3" id="KW-1185">Reference proteome</keyword>
<dbReference type="EMBL" id="KN716217">
    <property type="protein sequence ID" value="KJH50046.1"/>
    <property type="molecule type" value="Genomic_DNA"/>
</dbReference>
<organism evidence="2 3">
    <name type="scientific">Dictyocaulus viviparus</name>
    <name type="common">Bovine lungworm</name>
    <dbReference type="NCBI Taxonomy" id="29172"/>
    <lineage>
        <taxon>Eukaryota</taxon>
        <taxon>Metazoa</taxon>
        <taxon>Ecdysozoa</taxon>
        <taxon>Nematoda</taxon>
        <taxon>Chromadorea</taxon>
        <taxon>Rhabditida</taxon>
        <taxon>Rhabditina</taxon>
        <taxon>Rhabditomorpha</taxon>
        <taxon>Strongyloidea</taxon>
        <taxon>Metastrongylidae</taxon>
        <taxon>Dictyocaulus</taxon>
    </lineage>
</organism>
<dbReference type="Proteomes" id="UP000053766">
    <property type="component" value="Unassembled WGS sequence"/>
</dbReference>
<dbReference type="OrthoDB" id="2134133at2759"/>
<protein>
    <recommendedName>
        <fullName evidence="1">DUF3719 domain-containing protein</fullName>
    </recommendedName>
</protein>
<dbReference type="AlphaFoldDB" id="A0A0D8Y638"/>
<name>A0A0D8Y638_DICVI</name>
<sequence>MSRWSKSIYGEPNTSKNSSYKFLSQLDSCLYEGIPMSDELLDKEARLWAARFPHLRVVGTKLTIYFDRSQHTQKEAIPLRKDINNPMKPSNCNHSIGSVETRASCNRLPCLSNLNKN</sequence>
<reference evidence="2 3" key="1">
    <citation type="submission" date="2013-11" db="EMBL/GenBank/DDBJ databases">
        <title>Draft genome of the bovine lungworm Dictyocaulus viviparus.</title>
        <authorList>
            <person name="Mitreva M."/>
        </authorList>
    </citation>
    <scope>NUCLEOTIDE SEQUENCE [LARGE SCALE GENOMIC DNA]</scope>
    <source>
        <strain evidence="2 3">HannoverDv2000</strain>
    </source>
</reference>
<evidence type="ECO:0000313" key="3">
    <source>
        <dbReference type="Proteomes" id="UP000053766"/>
    </source>
</evidence>
<feature type="domain" description="DUF3719" evidence="1">
    <location>
        <begin position="30"/>
        <end position="72"/>
    </location>
</feature>
<reference evidence="3" key="2">
    <citation type="journal article" date="2016" name="Sci. Rep.">
        <title>Dictyocaulus viviparus genome, variome and transcriptome elucidate lungworm biology and support future intervention.</title>
        <authorList>
            <person name="McNulty S.N."/>
            <person name="Strube C."/>
            <person name="Rosa B.A."/>
            <person name="Martin J.C."/>
            <person name="Tyagi R."/>
            <person name="Choi Y.J."/>
            <person name="Wang Q."/>
            <person name="Hallsworth Pepin K."/>
            <person name="Zhang X."/>
            <person name="Ozersky P."/>
            <person name="Wilson R.K."/>
            <person name="Sternberg P.W."/>
            <person name="Gasser R.B."/>
            <person name="Mitreva M."/>
        </authorList>
    </citation>
    <scope>NUCLEOTIDE SEQUENCE [LARGE SCALE GENOMIC DNA]</scope>
    <source>
        <strain evidence="3">HannoverDv2000</strain>
    </source>
</reference>
<dbReference type="InterPro" id="IPR022194">
    <property type="entry name" value="DUF3719"/>
</dbReference>
<dbReference type="Pfam" id="PF12516">
    <property type="entry name" value="DUF3719"/>
    <property type="match status" value="1"/>
</dbReference>
<evidence type="ECO:0000259" key="1">
    <source>
        <dbReference type="Pfam" id="PF12516"/>
    </source>
</evidence>
<proteinExistence type="predicted"/>